<gene>
    <name evidence="3" type="ORF">SAMN04487946_102140</name>
</gene>
<dbReference type="RefSeq" id="WP_089765532.1">
    <property type="nucleotide sequence ID" value="NZ_FNPB01000002.1"/>
</dbReference>
<keyword evidence="1" id="KW-0812">Transmembrane</keyword>
<organism evidence="3 4">
    <name type="scientific">Halobellus clavatus</name>
    <dbReference type="NCBI Taxonomy" id="660517"/>
    <lineage>
        <taxon>Archaea</taxon>
        <taxon>Methanobacteriati</taxon>
        <taxon>Methanobacteriota</taxon>
        <taxon>Stenosarchaea group</taxon>
        <taxon>Halobacteria</taxon>
        <taxon>Halobacteriales</taxon>
        <taxon>Haloferacaceae</taxon>
        <taxon>Halobellus</taxon>
    </lineage>
</organism>
<dbReference type="AlphaFoldDB" id="A0A1H3EA91"/>
<keyword evidence="4" id="KW-1185">Reference proteome</keyword>
<evidence type="ECO:0000256" key="1">
    <source>
        <dbReference type="SAM" id="Phobius"/>
    </source>
</evidence>
<dbReference type="InterPro" id="IPR058464">
    <property type="entry name" value="DUF8151"/>
</dbReference>
<accession>A0A1H3EA91</accession>
<evidence type="ECO:0000313" key="3">
    <source>
        <dbReference type="EMBL" id="SDX75626.1"/>
    </source>
</evidence>
<name>A0A1H3EA91_9EURY</name>
<dbReference type="STRING" id="660517.SAMN04487946_102140"/>
<evidence type="ECO:0000313" key="4">
    <source>
        <dbReference type="Proteomes" id="UP000199170"/>
    </source>
</evidence>
<keyword evidence="1" id="KW-0472">Membrane</keyword>
<dbReference type="Proteomes" id="UP000199170">
    <property type="component" value="Unassembled WGS sequence"/>
</dbReference>
<feature type="transmembrane region" description="Helical" evidence="1">
    <location>
        <begin position="12"/>
        <end position="32"/>
    </location>
</feature>
<dbReference type="Pfam" id="PF26478">
    <property type="entry name" value="DUF8151"/>
    <property type="match status" value="1"/>
</dbReference>
<evidence type="ECO:0000259" key="2">
    <source>
        <dbReference type="Pfam" id="PF26478"/>
    </source>
</evidence>
<feature type="domain" description="DUF8151" evidence="2">
    <location>
        <begin position="1"/>
        <end position="78"/>
    </location>
</feature>
<reference evidence="4" key="1">
    <citation type="submission" date="2016-10" db="EMBL/GenBank/DDBJ databases">
        <authorList>
            <person name="Varghese N."/>
            <person name="Submissions S."/>
        </authorList>
    </citation>
    <scope>NUCLEOTIDE SEQUENCE [LARGE SCALE GENOMIC DNA]</scope>
    <source>
        <strain evidence="4">CGMCC 1.10118</strain>
    </source>
</reference>
<sequence length="85" mass="8895">MTSTTLELAPELIELFAFGLGSAGLSVLGAYIEQFALTTAQHGEPTLGLWAAVIGAVALYFAYYLAADKVVPAWTELRAATSGES</sequence>
<proteinExistence type="predicted"/>
<keyword evidence="1" id="KW-1133">Transmembrane helix</keyword>
<feature type="transmembrane region" description="Helical" evidence="1">
    <location>
        <begin position="47"/>
        <end position="66"/>
    </location>
</feature>
<protein>
    <recommendedName>
        <fullName evidence="2">DUF8151 domain-containing protein</fullName>
    </recommendedName>
</protein>
<dbReference type="EMBL" id="FNPB01000002">
    <property type="protein sequence ID" value="SDX75626.1"/>
    <property type="molecule type" value="Genomic_DNA"/>
</dbReference>